<keyword evidence="4 8" id="KW-0812">Transmembrane</keyword>
<dbReference type="AlphaFoldDB" id="A0A1B6VM48"/>
<reference evidence="14 15" key="1">
    <citation type="submission" date="2016-03" db="EMBL/GenBank/DDBJ databases">
        <title>Draft genome sequence of Gluconobacter cerinus strain CECT 9110.</title>
        <authorList>
            <person name="Sainz F."/>
            <person name="Mas A."/>
            <person name="Torija M.J."/>
        </authorList>
    </citation>
    <scope>NUCLEOTIDE SEQUENCE [LARGE SCALE GENOMIC DNA]</scope>
    <source>
        <strain evidence="14 15">CECT 9110</strain>
    </source>
</reference>
<keyword evidence="2 8" id="KW-0813">Transport</keyword>
<dbReference type="InterPro" id="IPR039426">
    <property type="entry name" value="TonB-dep_rcpt-like"/>
</dbReference>
<evidence type="ECO:0000256" key="10">
    <source>
        <dbReference type="SAM" id="MobiDB-lite"/>
    </source>
</evidence>
<evidence type="ECO:0000256" key="5">
    <source>
        <dbReference type="ARBA" id="ARBA00023077"/>
    </source>
</evidence>
<keyword evidence="7 8" id="KW-0998">Cell outer membrane</keyword>
<feature type="domain" description="TonB-dependent receptor plug" evidence="13">
    <location>
        <begin position="84"/>
        <end position="184"/>
    </location>
</feature>
<dbReference type="PROSITE" id="PS52016">
    <property type="entry name" value="TONB_DEPENDENT_REC_3"/>
    <property type="match status" value="1"/>
</dbReference>
<evidence type="ECO:0000256" key="6">
    <source>
        <dbReference type="ARBA" id="ARBA00023136"/>
    </source>
</evidence>
<dbReference type="Gene3D" id="2.170.130.10">
    <property type="entry name" value="TonB-dependent receptor, plug domain"/>
    <property type="match status" value="1"/>
</dbReference>
<keyword evidence="5 9" id="KW-0798">TonB box</keyword>
<evidence type="ECO:0000259" key="12">
    <source>
        <dbReference type="Pfam" id="PF00593"/>
    </source>
</evidence>
<feature type="region of interest" description="Disordered" evidence="10">
    <location>
        <begin position="25"/>
        <end position="49"/>
    </location>
</feature>
<dbReference type="InterPro" id="IPR036942">
    <property type="entry name" value="Beta-barrel_TonB_sf"/>
</dbReference>
<evidence type="ECO:0000256" key="8">
    <source>
        <dbReference type="PROSITE-ProRule" id="PRU01360"/>
    </source>
</evidence>
<evidence type="ECO:0000256" key="11">
    <source>
        <dbReference type="SAM" id="SignalP"/>
    </source>
</evidence>
<keyword evidence="6 8" id="KW-0472">Membrane</keyword>
<keyword evidence="3 8" id="KW-1134">Transmembrane beta strand</keyword>
<sequence length="852" mass="92502">MRLARLLSTSALIALGVAPALAVPAASSPDHKPNRHQAAAAAPSMMGNTAPTDEVHEEHVSVSGRRKYFDGVTRRDVGGGLMQKQDAAKSVSSVSRDFIEKQAPGQDPMQLISLLPGANVSSSDPAGLTGSHMSSRGLDQTQMGFTLEGFPINDVGSFQTYSQEIVDSENLQKVNLAQGSADLDSPHLSATGGVVDMYMIDPKMKAGGAFDVSYGSYDYTRGFLRLDTGKIGHTNLRAYFSGSYATEDAVHSEATNRKLHAEGKIVNDWGDGNRVSLAIVGNRLYNYLNRSVNMASWDEYGLGVKDKYVTSCSAGATCTRPNGSTFKNTTTSTISNTVYNGVYKDPTGQTTKSDADYYKFHQNPFTNIYVSAPSTFKLTDHLTLTETPYFWYGSGSGGGAYTVPTSYGATTMGGTLEGQSVAKGSLLYEPSITTTYRPGAVTKLTLTTGVNRLMVGYWFEYSKQIQSGPATGIGADGTPWSVWGQAANYVFDNGQTYQYRSNLTQTRVHTMFIGDSLSLLNNKLTIEGGLKYAIVTRDAQNMLPNTSTGPYINKTYYEPLPTASIRYQINPENQIFISGATNFRMPTNYALFDAGTYYNVKAPNQASSGYATRGTSNLNPEISISEEAGWRYTGSTVMGSITYFHYNFTNRFFSQSQCTDDACSNYYSNNINAGGQSTNGVDAEIGTRPIFYHLRPYVSFEYVDARTTSNLRGGSGSSVDYLHTKGKFAPETPKYQVGFNLDYDDGNLFGAYSLKYVAKQYSTFMNDEALPSYVRMNLTVGYRFHNVGFLQSPNVKLNISNIADKHYLGFPLSVQTNATTMKGIFGNTVKGTAPTYAIAAPFAATGSISAGF</sequence>
<dbReference type="Gene3D" id="2.40.170.20">
    <property type="entry name" value="TonB-dependent receptor, beta-barrel domain"/>
    <property type="match status" value="1"/>
</dbReference>
<dbReference type="SUPFAM" id="SSF56935">
    <property type="entry name" value="Porins"/>
    <property type="match status" value="1"/>
</dbReference>
<dbReference type="OrthoDB" id="593427at2"/>
<evidence type="ECO:0000256" key="4">
    <source>
        <dbReference type="ARBA" id="ARBA00022692"/>
    </source>
</evidence>
<protein>
    <submittedName>
        <fullName evidence="14">TonB-dependent receptor</fullName>
    </submittedName>
</protein>
<evidence type="ECO:0000256" key="9">
    <source>
        <dbReference type="RuleBase" id="RU003357"/>
    </source>
</evidence>
<feature type="signal peptide" evidence="11">
    <location>
        <begin position="1"/>
        <end position="22"/>
    </location>
</feature>
<keyword evidence="11" id="KW-0732">Signal</keyword>
<dbReference type="PATRIC" id="fig|38307.3.peg.1015"/>
<accession>A0A1B6VM48</accession>
<dbReference type="Pfam" id="PF00593">
    <property type="entry name" value="TonB_dep_Rec_b-barrel"/>
    <property type="match status" value="1"/>
</dbReference>
<evidence type="ECO:0000256" key="1">
    <source>
        <dbReference type="ARBA" id="ARBA00004571"/>
    </source>
</evidence>
<evidence type="ECO:0000313" key="14">
    <source>
        <dbReference type="EMBL" id="OAJ68280.1"/>
    </source>
</evidence>
<dbReference type="RefSeq" id="WP_064273879.1">
    <property type="nucleotide sequence ID" value="NZ_LUTU01000005.1"/>
</dbReference>
<comment type="subcellular location">
    <subcellularLocation>
        <location evidence="1 8">Cell outer membrane</location>
        <topology evidence="1 8">Multi-pass membrane protein</topology>
    </subcellularLocation>
</comment>
<comment type="caution">
    <text evidence="14">The sequence shown here is derived from an EMBL/GenBank/DDBJ whole genome shotgun (WGS) entry which is preliminary data.</text>
</comment>
<evidence type="ECO:0000256" key="2">
    <source>
        <dbReference type="ARBA" id="ARBA00022448"/>
    </source>
</evidence>
<organism evidence="14 15">
    <name type="scientific">Gluconobacter cerinus</name>
    <dbReference type="NCBI Taxonomy" id="38307"/>
    <lineage>
        <taxon>Bacteria</taxon>
        <taxon>Pseudomonadati</taxon>
        <taxon>Pseudomonadota</taxon>
        <taxon>Alphaproteobacteria</taxon>
        <taxon>Acetobacterales</taxon>
        <taxon>Acetobacteraceae</taxon>
        <taxon>Gluconobacter</taxon>
    </lineage>
</organism>
<dbReference type="Proteomes" id="UP000077786">
    <property type="component" value="Unassembled WGS sequence"/>
</dbReference>
<dbReference type="Pfam" id="PF07715">
    <property type="entry name" value="Plug"/>
    <property type="match status" value="1"/>
</dbReference>
<evidence type="ECO:0000313" key="15">
    <source>
        <dbReference type="Proteomes" id="UP000077786"/>
    </source>
</evidence>
<feature type="domain" description="TonB-dependent receptor-like beta-barrel" evidence="12">
    <location>
        <begin position="329"/>
        <end position="802"/>
    </location>
</feature>
<feature type="chain" id="PRO_5008590144" evidence="11">
    <location>
        <begin position="23"/>
        <end position="852"/>
    </location>
</feature>
<dbReference type="InterPro" id="IPR000531">
    <property type="entry name" value="Beta-barrel_TonB"/>
</dbReference>
<evidence type="ECO:0000256" key="3">
    <source>
        <dbReference type="ARBA" id="ARBA00022452"/>
    </source>
</evidence>
<dbReference type="InterPro" id="IPR012910">
    <property type="entry name" value="Plug_dom"/>
</dbReference>
<dbReference type="GO" id="GO:0009279">
    <property type="term" value="C:cell outer membrane"/>
    <property type="evidence" value="ECO:0007669"/>
    <property type="project" value="UniProtKB-SubCell"/>
</dbReference>
<dbReference type="InterPro" id="IPR037066">
    <property type="entry name" value="Plug_dom_sf"/>
</dbReference>
<evidence type="ECO:0000256" key="7">
    <source>
        <dbReference type="ARBA" id="ARBA00023237"/>
    </source>
</evidence>
<name>A0A1B6VM48_9PROT</name>
<proteinExistence type="inferred from homology"/>
<dbReference type="EMBL" id="LUTU01000005">
    <property type="protein sequence ID" value="OAJ68280.1"/>
    <property type="molecule type" value="Genomic_DNA"/>
</dbReference>
<gene>
    <name evidence="14" type="ORF">A0123_00984</name>
</gene>
<keyword evidence="14" id="KW-0675">Receptor</keyword>
<evidence type="ECO:0000259" key="13">
    <source>
        <dbReference type="Pfam" id="PF07715"/>
    </source>
</evidence>
<comment type="similarity">
    <text evidence="8 9">Belongs to the TonB-dependent receptor family.</text>
</comment>